<dbReference type="EMBL" id="BAABAL010000019">
    <property type="protein sequence ID" value="GAA4030438.1"/>
    <property type="molecule type" value="Genomic_DNA"/>
</dbReference>
<reference evidence="3" key="1">
    <citation type="journal article" date="2019" name="Int. J. Syst. Evol. Microbiol.">
        <title>The Global Catalogue of Microorganisms (GCM) 10K type strain sequencing project: providing services to taxonomists for standard genome sequencing and annotation.</title>
        <authorList>
            <consortium name="The Broad Institute Genomics Platform"/>
            <consortium name="The Broad Institute Genome Sequencing Center for Infectious Disease"/>
            <person name="Wu L."/>
            <person name="Ma J."/>
        </authorList>
    </citation>
    <scope>NUCLEOTIDE SEQUENCE [LARGE SCALE GENOMIC DNA]</scope>
    <source>
        <strain evidence="3">JCM 17342</strain>
    </source>
</reference>
<feature type="signal peptide" evidence="1">
    <location>
        <begin position="1"/>
        <end position="22"/>
    </location>
</feature>
<comment type="caution">
    <text evidence="2">The sequence shown here is derived from an EMBL/GenBank/DDBJ whole genome shotgun (WGS) entry which is preliminary data.</text>
</comment>
<keyword evidence="1" id="KW-0732">Signal</keyword>
<organism evidence="2 3">
    <name type="scientific">Allokutzneria multivorans</name>
    <dbReference type="NCBI Taxonomy" id="1142134"/>
    <lineage>
        <taxon>Bacteria</taxon>
        <taxon>Bacillati</taxon>
        <taxon>Actinomycetota</taxon>
        <taxon>Actinomycetes</taxon>
        <taxon>Pseudonocardiales</taxon>
        <taxon>Pseudonocardiaceae</taxon>
        <taxon>Allokutzneria</taxon>
    </lineage>
</organism>
<protein>
    <submittedName>
        <fullName evidence="2">Uncharacterized protein</fullName>
    </submittedName>
</protein>
<gene>
    <name evidence="2" type="ORF">GCM10022247_64410</name>
</gene>
<feature type="chain" id="PRO_5045628114" evidence="1">
    <location>
        <begin position="23"/>
        <end position="106"/>
    </location>
</feature>
<dbReference type="RefSeq" id="WP_344883280.1">
    <property type="nucleotide sequence ID" value="NZ_BAABAL010000019.1"/>
</dbReference>
<evidence type="ECO:0000313" key="2">
    <source>
        <dbReference type="EMBL" id="GAA4030438.1"/>
    </source>
</evidence>
<proteinExistence type="predicted"/>
<dbReference type="Proteomes" id="UP001501747">
    <property type="component" value="Unassembled WGS sequence"/>
</dbReference>
<sequence length="106" mass="10792">MSILAKSAVVALALALVPVANAAAAPRVQDECNSYFCFRLVGDANSWTAIIIKTSSELTNIGIEGPRGQGGSSRGDILKVSGSGGGAVSGIGFQGFKQKGFISFTI</sequence>
<accession>A0ABP7TS47</accession>
<evidence type="ECO:0000313" key="3">
    <source>
        <dbReference type="Proteomes" id="UP001501747"/>
    </source>
</evidence>
<name>A0ABP7TS47_9PSEU</name>
<evidence type="ECO:0000256" key="1">
    <source>
        <dbReference type="SAM" id="SignalP"/>
    </source>
</evidence>
<keyword evidence="3" id="KW-1185">Reference proteome</keyword>